<feature type="signal peptide" evidence="3">
    <location>
        <begin position="1"/>
        <end position="19"/>
    </location>
</feature>
<dbReference type="PANTHER" id="PTHR10127:SF813">
    <property type="entry name" value="ZINC METALLOPROTEINASE DPY-31"/>
    <property type="match status" value="1"/>
</dbReference>
<keyword evidence="5" id="KW-1185">Reference proteome</keyword>
<sequence length="377" mass="43922">MFNLLILLTLFEFFLFSNSAKYYNEESLNRSKRTARRDIPLYPLPIPFKILSDVEPKLIKRAFKDLGKLTCLTFTRKEVNSKGLVFELGEKNRVSSIGANPKAPTFIKMKKSCIKKIGCIKHLLGLALGLILEIDRHDRDNYIQIFWKNITKADQHYFKKVQWRKSWIRNTGFDYGSIMTTPITWKSKNGLAVFKSQLSKYYDFMVGQRYDYSFNDIKHLNDLYCGKVCKRRVKGCTNGGYVDPKKCKKCRCPDGFSGQQCTGIRRSNLSCGKRMLRATSDFRELYVNGTKDCIYYIKSNINKKIRIVIAEIDTKSRKPCWKKMGLEIKYRHNKGSTGLCLCGHYRKYVLNPFNSRVLVHYTGQSENDKLHLRYKVA</sequence>
<dbReference type="SUPFAM" id="SSF55486">
    <property type="entry name" value="Metalloproteases ('zincins'), catalytic domain"/>
    <property type="match status" value="1"/>
</dbReference>
<reference evidence="6" key="1">
    <citation type="submission" date="2015-08" db="UniProtKB">
        <authorList>
            <consortium name="WormBaseParasite"/>
        </authorList>
    </citation>
    <scope>IDENTIFICATION</scope>
</reference>
<evidence type="ECO:0000313" key="5">
    <source>
        <dbReference type="Proteomes" id="UP000035681"/>
    </source>
</evidence>
<proteinExistence type="predicted"/>
<evidence type="ECO:0000256" key="3">
    <source>
        <dbReference type="RuleBase" id="RU361183"/>
    </source>
</evidence>
<dbReference type="Gene3D" id="3.40.390.10">
    <property type="entry name" value="Collagenase (Catalytic Domain)"/>
    <property type="match status" value="1"/>
</dbReference>
<evidence type="ECO:0000256" key="1">
    <source>
        <dbReference type="ARBA" id="ARBA00023157"/>
    </source>
</evidence>
<dbReference type="GO" id="GO:0006508">
    <property type="term" value="P:proteolysis"/>
    <property type="evidence" value="ECO:0007669"/>
    <property type="project" value="UniProtKB-KW"/>
</dbReference>
<keyword evidence="1" id="KW-1015">Disulfide bond</keyword>
<dbReference type="SMART" id="SM00235">
    <property type="entry name" value="ZnMc"/>
    <property type="match status" value="1"/>
</dbReference>
<organism evidence="6">
    <name type="scientific">Strongyloides stercoralis</name>
    <name type="common">Threadworm</name>
    <dbReference type="NCBI Taxonomy" id="6248"/>
    <lineage>
        <taxon>Eukaryota</taxon>
        <taxon>Metazoa</taxon>
        <taxon>Ecdysozoa</taxon>
        <taxon>Nematoda</taxon>
        <taxon>Chromadorea</taxon>
        <taxon>Rhabditida</taxon>
        <taxon>Tylenchina</taxon>
        <taxon>Panagrolaimomorpha</taxon>
        <taxon>Strongyloidoidea</taxon>
        <taxon>Strongyloididae</taxon>
        <taxon>Strongyloides</taxon>
    </lineage>
</organism>
<dbReference type="WBParaSite" id="SSTP_0000113700.1">
    <property type="protein sequence ID" value="SSTP_0000113700.1"/>
    <property type="gene ID" value="SSTP_0000113700"/>
</dbReference>
<evidence type="ECO:0000259" key="4">
    <source>
        <dbReference type="PROSITE" id="PS51864"/>
    </source>
</evidence>
<dbReference type="InterPro" id="IPR024079">
    <property type="entry name" value="MetalloPept_cat_dom_sf"/>
</dbReference>
<feature type="chain" id="PRO_5005120609" description="Metalloendopeptidase" evidence="3">
    <location>
        <begin position="20"/>
        <end position="377"/>
    </location>
</feature>
<accession>A0A0K0DV69</accession>
<dbReference type="Pfam" id="PF01400">
    <property type="entry name" value="Astacin"/>
    <property type="match status" value="1"/>
</dbReference>
<keyword evidence="3" id="KW-0732">Signal</keyword>
<protein>
    <recommendedName>
        <fullName evidence="3">Metalloendopeptidase</fullName>
        <ecNumber evidence="3">3.4.24.-</ecNumber>
    </recommendedName>
</protein>
<evidence type="ECO:0000256" key="2">
    <source>
        <dbReference type="PROSITE-ProRule" id="PRU01211"/>
    </source>
</evidence>
<dbReference type="AlphaFoldDB" id="A0A0K0DV69"/>
<dbReference type="Proteomes" id="UP000035681">
    <property type="component" value="Unplaced"/>
</dbReference>
<keyword evidence="3" id="KW-0862">Zinc</keyword>
<dbReference type="EC" id="3.4.24.-" evidence="3"/>
<comment type="caution">
    <text evidence="2">Lacks conserved residue(s) required for the propagation of feature annotation.</text>
</comment>
<keyword evidence="3" id="KW-0645">Protease</keyword>
<comment type="cofactor">
    <cofactor evidence="3">
        <name>Zn(2+)</name>
        <dbReference type="ChEBI" id="CHEBI:29105"/>
    </cofactor>
    <text evidence="3">Binds 1 zinc ion per subunit.</text>
</comment>
<dbReference type="PRINTS" id="PR00480">
    <property type="entry name" value="ASTACIN"/>
</dbReference>
<keyword evidence="3" id="KW-0479">Metal-binding</keyword>
<dbReference type="GO" id="GO:0004222">
    <property type="term" value="F:metalloendopeptidase activity"/>
    <property type="evidence" value="ECO:0007669"/>
    <property type="project" value="UniProtKB-UniRule"/>
</dbReference>
<dbReference type="InterPro" id="IPR001506">
    <property type="entry name" value="Peptidase_M12A"/>
</dbReference>
<name>A0A0K0DV69_STRER</name>
<keyword evidence="3" id="KW-0378">Hydrolase</keyword>
<dbReference type="InterPro" id="IPR006026">
    <property type="entry name" value="Peptidase_Metallo"/>
</dbReference>
<dbReference type="GO" id="GO:0008270">
    <property type="term" value="F:zinc ion binding"/>
    <property type="evidence" value="ECO:0007669"/>
    <property type="project" value="InterPro"/>
</dbReference>
<feature type="domain" description="Peptidase M12A" evidence="4">
    <location>
        <begin position="33"/>
        <end position="226"/>
    </location>
</feature>
<dbReference type="PROSITE" id="PS51864">
    <property type="entry name" value="ASTACIN"/>
    <property type="match status" value="1"/>
</dbReference>
<dbReference type="WBParaSite" id="TCONS_00005975.p1">
    <property type="protein sequence ID" value="TCONS_00005975.p1"/>
    <property type="gene ID" value="XLOC_004179"/>
</dbReference>
<evidence type="ECO:0000313" key="6">
    <source>
        <dbReference type="WBParaSite" id="SSTP_0000113700.1"/>
    </source>
</evidence>
<dbReference type="PANTHER" id="PTHR10127">
    <property type="entry name" value="DISCOIDIN, CUB, EGF, LAMININ , AND ZINC METALLOPROTEASE DOMAIN CONTAINING"/>
    <property type="match status" value="1"/>
</dbReference>
<keyword evidence="3" id="KW-0482">Metalloprotease</keyword>